<dbReference type="PROSITE" id="PS51140">
    <property type="entry name" value="CUE"/>
    <property type="match status" value="1"/>
</dbReference>
<dbReference type="GO" id="GO:0043130">
    <property type="term" value="F:ubiquitin binding"/>
    <property type="evidence" value="ECO:0007669"/>
    <property type="project" value="InterPro"/>
</dbReference>
<dbReference type="Proteomes" id="UP001187192">
    <property type="component" value="Unassembled WGS sequence"/>
</dbReference>
<keyword evidence="1" id="KW-0175">Coiled coil</keyword>
<evidence type="ECO:0000259" key="3">
    <source>
        <dbReference type="PROSITE" id="PS51140"/>
    </source>
</evidence>
<dbReference type="InterPro" id="IPR003892">
    <property type="entry name" value="CUE"/>
</dbReference>
<reference evidence="4" key="1">
    <citation type="submission" date="2023-07" db="EMBL/GenBank/DDBJ databases">
        <title>draft genome sequence of fig (Ficus carica).</title>
        <authorList>
            <person name="Takahashi T."/>
            <person name="Nishimura K."/>
        </authorList>
    </citation>
    <scope>NUCLEOTIDE SEQUENCE</scope>
</reference>
<accession>A0AA88DR31</accession>
<evidence type="ECO:0000313" key="4">
    <source>
        <dbReference type="EMBL" id="GMN59938.1"/>
    </source>
</evidence>
<dbReference type="AlphaFoldDB" id="A0AA88DR31"/>
<gene>
    <name evidence="4" type="ORF">TIFTF001_029024</name>
</gene>
<comment type="caution">
    <text evidence="4">The sequence shown here is derived from an EMBL/GenBank/DDBJ whole genome shotgun (WGS) entry which is preliminary data.</text>
</comment>
<dbReference type="InterPro" id="IPR009060">
    <property type="entry name" value="UBA-like_sf"/>
</dbReference>
<feature type="region of interest" description="Disordered" evidence="2">
    <location>
        <begin position="23"/>
        <end position="53"/>
    </location>
</feature>
<proteinExistence type="predicted"/>
<dbReference type="CDD" id="cd14279">
    <property type="entry name" value="CUE"/>
    <property type="match status" value="1"/>
</dbReference>
<dbReference type="Pfam" id="PF02845">
    <property type="entry name" value="CUE"/>
    <property type="match status" value="1"/>
</dbReference>
<evidence type="ECO:0000256" key="1">
    <source>
        <dbReference type="SAM" id="Coils"/>
    </source>
</evidence>
<evidence type="ECO:0000256" key="2">
    <source>
        <dbReference type="SAM" id="MobiDB-lite"/>
    </source>
</evidence>
<dbReference type="PANTHER" id="PTHR31245:SF1">
    <property type="entry name" value="UBIQUITIN SYSTEM COMPONENT CUE PROTEIN"/>
    <property type="match status" value="1"/>
</dbReference>
<name>A0AA88DR31_FICCA</name>
<dbReference type="PANTHER" id="PTHR31245">
    <property type="entry name" value="UBIQUITIN SYSTEM COMPONENT CUE PROTEIN"/>
    <property type="match status" value="1"/>
</dbReference>
<dbReference type="EMBL" id="BTGU01000093">
    <property type="protein sequence ID" value="GMN59938.1"/>
    <property type="molecule type" value="Genomic_DNA"/>
</dbReference>
<evidence type="ECO:0000313" key="5">
    <source>
        <dbReference type="Proteomes" id="UP001187192"/>
    </source>
</evidence>
<keyword evidence="5" id="KW-1185">Reference proteome</keyword>
<feature type="domain" description="CUE" evidence="3">
    <location>
        <begin position="57"/>
        <end position="100"/>
    </location>
</feature>
<feature type="compositionally biased region" description="Low complexity" evidence="2">
    <location>
        <begin position="27"/>
        <end position="51"/>
    </location>
</feature>
<organism evidence="4 5">
    <name type="scientific">Ficus carica</name>
    <name type="common">Common fig</name>
    <dbReference type="NCBI Taxonomy" id="3494"/>
    <lineage>
        <taxon>Eukaryota</taxon>
        <taxon>Viridiplantae</taxon>
        <taxon>Streptophyta</taxon>
        <taxon>Embryophyta</taxon>
        <taxon>Tracheophyta</taxon>
        <taxon>Spermatophyta</taxon>
        <taxon>Magnoliopsida</taxon>
        <taxon>eudicotyledons</taxon>
        <taxon>Gunneridae</taxon>
        <taxon>Pentapetalae</taxon>
        <taxon>rosids</taxon>
        <taxon>fabids</taxon>
        <taxon>Rosales</taxon>
        <taxon>Moraceae</taxon>
        <taxon>Ficeae</taxon>
        <taxon>Ficus</taxon>
    </lineage>
</organism>
<dbReference type="SUPFAM" id="SSF46934">
    <property type="entry name" value="UBA-like"/>
    <property type="match status" value="1"/>
</dbReference>
<dbReference type="Gene3D" id="1.10.8.10">
    <property type="entry name" value="DNA helicase RuvA subunit, C-terminal domain"/>
    <property type="match status" value="1"/>
</dbReference>
<feature type="coiled-coil region" evidence="1">
    <location>
        <begin position="192"/>
        <end position="257"/>
    </location>
</feature>
<protein>
    <recommendedName>
        <fullName evidence="3">CUE domain-containing protein</fullName>
    </recommendedName>
</protein>
<sequence length="337" mass="37262">MSAIVCGKRSIFDDLPATPQVSKRIRFSSSSPPSSSPVRFSPPKSPSPSSFYNPFGTRSIPVDYLREIFPDMDPQLLERALEECGDDLDSAIRSLNELRLGSADQNSGSAAAGVSDVAVKGNVHLQSQGAVTTNGEVQVGEENLPKDGADWVELFVKEMMSASDMDDAKTRASRVLEVLEKSIYARASADAAQSFHQENVMLKEQVEALIQENTILKRAVSIQHERQKESDERNQELPQLKQLVSQYQDQLRTLEVNNYALTLHLKQAQQSSSIPGRLGYDPKALRSVTYLLFGATKSIRRFALLCAKAKQGPKTPSDAFERWRGFSCLAVTPSFYT</sequence>